<feature type="transmembrane region" description="Helical" evidence="1">
    <location>
        <begin position="105"/>
        <end position="123"/>
    </location>
</feature>
<feature type="transmembrane region" description="Helical" evidence="1">
    <location>
        <begin position="49"/>
        <end position="68"/>
    </location>
</feature>
<evidence type="ECO:0000256" key="1">
    <source>
        <dbReference type="SAM" id="Phobius"/>
    </source>
</evidence>
<evidence type="ECO:0008006" key="4">
    <source>
        <dbReference type="Google" id="ProtNLM"/>
    </source>
</evidence>
<gene>
    <name evidence="2" type="ORF">HNR13_002717</name>
</gene>
<comment type="caution">
    <text evidence="2">The sequence shown here is derived from an EMBL/GenBank/DDBJ whole genome shotgun (WGS) entry which is preliminary data.</text>
</comment>
<accession>A0A853D070</accession>
<evidence type="ECO:0000313" key="3">
    <source>
        <dbReference type="Proteomes" id="UP000578352"/>
    </source>
</evidence>
<dbReference type="AlphaFoldDB" id="A0A853D070"/>
<sequence>MPIVAIAVVLLCIALIALALFQLALILGAPFGRFAWGGSDRVLPAKRRVASAGAIVLYTIFAVVFILQAGPLPALLVTILAWVIVAYLAFGTVMNALSRSPQERLTMTPVSALLTVLGVVVILG</sequence>
<reference evidence="2 3" key="1">
    <citation type="submission" date="2020-07" db="EMBL/GenBank/DDBJ databases">
        <title>Sequencing the genomes of 1000 actinobacteria strains.</title>
        <authorList>
            <person name="Klenk H.-P."/>
        </authorList>
    </citation>
    <scope>NUCLEOTIDE SEQUENCE [LARGE SCALE GENOMIC DNA]</scope>
    <source>
        <strain evidence="2 3">DSM 15165</strain>
    </source>
</reference>
<evidence type="ECO:0000313" key="2">
    <source>
        <dbReference type="EMBL" id="NYJ24430.1"/>
    </source>
</evidence>
<protein>
    <recommendedName>
        <fullName evidence="4">DUF1304 domain-containing protein</fullName>
    </recommendedName>
</protein>
<keyword evidence="1" id="KW-0812">Transmembrane</keyword>
<feature type="transmembrane region" description="Helical" evidence="1">
    <location>
        <begin position="6"/>
        <end position="28"/>
    </location>
</feature>
<name>A0A853D070_9MICO</name>
<organism evidence="2 3">
    <name type="scientific">Leifsonia shinshuensis</name>
    <dbReference type="NCBI Taxonomy" id="150026"/>
    <lineage>
        <taxon>Bacteria</taxon>
        <taxon>Bacillati</taxon>
        <taxon>Actinomycetota</taxon>
        <taxon>Actinomycetes</taxon>
        <taxon>Micrococcales</taxon>
        <taxon>Microbacteriaceae</taxon>
        <taxon>Leifsonia</taxon>
    </lineage>
</organism>
<dbReference type="RefSeq" id="WP_343063558.1">
    <property type="nucleotide sequence ID" value="NZ_BAABEH010000001.1"/>
</dbReference>
<proteinExistence type="predicted"/>
<feature type="transmembrane region" description="Helical" evidence="1">
    <location>
        <begin position="74"/>
        <end position="93"/>
    </location>
</feature>
<keyword evidence="1" id="KW-0472">Membrane</keyword>
<dbReference type="Proteomes" id="UP000578352">
    <property type="component" value="Unassembled WGS sequence"/>
</dbReference>
<dbReference type="EMBL" id="JACCFL010000001">
    <property type="protein sequence ID" value="NYJ24430.1"/>
    <property type="molecule type" value="Genomic_DNA"/>
</dbReference>
<keyword evidence="1" id="KW-1133">Transmembrane helix</keyword>